<gene>
    <name evidence="3" type="ORF">ACFPOF_18170</name>
</gene>
<organism evidence="3 4">
    <name type="scientific">Cohnella soli</name>
    <dbReference type="NCBI Taxonomy" id="425005"/>
    <lineage>
        <taxon>Bacteria</taxon>
        <taxon>Bacillati</taxon>
        <taxon>Bacillota</taxon>
        <taxon>Bacilli</taxon>
        <taxon>Bacillales</taxon>
        <taxon>Paenibacillaceae</taxon>
        <taxon>Cohnella</taxon>
    </lineage>
</organism>
<dbReference type="SUPFAM" id="SSF52540">
    <property type="entry name" value="P-loop containing nucleoside triphosphate hydrolases"/>
    <property type="match status" value="1"/>
</dbReference>
<feature type="domain" description="ATPase dynein-related AAA" evidence="1">
    <location>
        <begin position="382"/>
        <end position="543"/>
    </location>
</feature>
<reference evidence="4" key="1">
    <citation type="journal article" date="2019" name="Int. J. Syst. Evol. Microbiol.">
        <title>The Global Catalogue of Microorganisms (GCM) 10K type strain sequencing project: providing services to taxonomists for standard genome sequencing and annotation.</title>
        <authorList>
            <consortium name="The Broad Institute Genomics Platform"/>
            <consortium name="The Broad Institute Genome Sequencing Center for Infectious Disease"/>
            <person name="Wu L."/>
            <person name="Ma J."/>
        </authorList>
    </citation>
    <scope>NUCLEOTIDE SEQUENCE [LARGE SCALE GENOMIC DNA]</scope>
    <source>
        <strain evidence="4">CGMCC 1.18575</strain>
    </source>
</reference>
<dbReference type="RefSeq" id="WP_378135165.1">
    <property type="nucleotide sequence ID" value="NZ_JBHSMI010000028.1"/>
</dbReference>
<dbReference type="EMBL" id="JBHSMI010000028">
    <property type="protein sequence ID" value="MFC5404667.1"/>
    <property type="molecule type" value="Genomic_DNA"/>
</dbReference>
<comment type="caution">
    <text evidence="3">The sequence shown here is derived from an EMBL/GenBank/DDBJ whole genome shotgun (WGS) entry which is preliminary data.</text>
</comment>
<dbReference type="Gene3D" id="3.30.920.90">
    <property type="match status" value="1"/>
</dbReference>
<accession>A0ABW0HXS6</accession>
<dbReference type="InterPro" id="IPR027417">
    <property type="entry name" value="P-loop_NTPase"/>
</dbReference>
<evidence type="ECO:0000259" key="2">
    <source>
        <dbReference type="Pfam" id="PF12102"/>
    </source>
</evidence>
<proteinExistence type="predicted"/>
<dbReference type="Proteomes" id="UP001596113">
    <property type="component" value="Unassembled WGS sequence"/>
</dbReference>
<dbReference type="PANTHER" id="PTHR37291">
    <property type="entry name" value="5-METHYLCYTOSINE-SPECIFIC RESTRICTION ENZYME B"/>
    <property type="match status" value="1"/>
</dbReference>
<dbReference type="InterPro" id="IPR052934">
    <property type="entry name" value="Methyl-DNA_Rec/Restrict_Enz"/>
</dbReference>
<dbReference type="InterPro" id="IPR011704">
    <property type="entry name" value="ATPase_dyneun-rel_AAA"/>
</dbReference>
<evidence type="ECO:0000313" key="4">
    <source>
        <dbReference type="Proteomes" id="UP001596113"/>
    </source>
</evidence>
<dbReference type="Gene3D" id="3.40.50.300">
    <property type="entry name" value="P-loop containing nucleotide triphosphate hydrolases"/>
    <property type="match status" value="1"/>
</dbReference>
<dbReference type="InterPro" id="IPR021961">
    <property type="entry name" value="McrB_DNA-bd"/>
</dbReference>
<dbReference type="Pfam" id="PF07728">
    <property type="entry name" value="AAA_5"/>
    <property type="match status" value="1"/>
</dbReference>
<dbReference type="Pfam" id="PF12102">
    <property type="entry name" value="MrcB_N"/>
    <property type="match status" value="1"/>
</dbReference>
<feature type="domain" description="Type IV methyl-directed restriction enzyme EcoKMcrB subunit DNA-binding" evidence="2">
    <location>
        <begin position="151"/>
        <end position="327"/>
    </location>
</feature>
<keyword evidence="4" id="KW-1185">Reference proteome</keyword>
<dbReference type="PANTHER" id="PTHR37291:SF1">
    <property type="entry name" value="TYPE IV METHYL-DIRECTED RESTRICTION ENZYME ECOKMCRB SUBUNIT"/>
    <property type="match status" value="1"/>
</dbReference>
<sequence length="734" mass="84144">MSLPNALSGIFTHKQKSYKMVLVLALLSEMDAAGERMVFLQSLKTRFQAFLQDRESSGEPVDPPVNGKASWSDVTLSQITQVIQTPITVLQEILEQDPQEQTIGFKKQLYETWDQDVLIELHDYAMQELEQYYSNRPSSSTFSLRDTLHHIMKNYLQAKMEPFGKNAFGDFVRRQVPAGIKSLPFIHENLKIQASVGQGVWATIPWIAILDRRIGESTQRGEYIVYLFAEDMQSVYLTLAQGVTEANKNGRVEGHKYLRRKAQELRAMLPLEGLNKDEEIHLTSGGLGRDYQVSTVAYYKYDRDQLPDEGQLISDLHNLVNNYEQYVDAVLNPNEQEQPPVADLTVSERLAAINAYIRRKGFTYPEHLIENFYLSLKSKPFVILAGVSGTGKTKLIKLFAEALGATSENKQFTLIPVRPDWSDPSDLLGYKDLSHQFRPGPLTEVLTEASRPANRHKPYFICLDEMNLARVEHYFSDMLSILETQQWRETQIVTDLLIREAGLVSQEDKMRYGNLYLPENVYLIGTVNMDETTHPFSKKVLDRANTLEFNYIRLDQLPELRDASSTRTTTPPVPAPNAFLRADYLQLIEVYDAESPFKGLIEETTAKLVEVNNILESIHSHVGFRIRDAVCFYLIYNEQSNLLPKDAAFDLQLLQKILPRVQGSHDSIRRVLLRLLEITLGRKLPINEWIEDASELWKDVDKTVESAKYKQSARKIIFMLRRLDEDGFTSYWLS</sequence>
<protein>
    <submittedName>
        <fullName evidence="3">MrcB family domain-containing protein</fullName>
    </submittedName>
</protein>
<evidence type="ECO:0000313" key="3">
    <source>
        <dbReference type="EMBL" id="MFC5404667.1"/>
    </source>
</evidence>
<evidence type="ECO:0000259" key="1">
    <source>
        <dbReference type="Pfam" id="PF07728"/>
    </source>
</evidence>
<name>A0ABW0HXS6_9BACL</name>